<feature type="compositionally biased region" description="Low complexity" evidence="1">
    <location>
        <begin position="73"/>
        <end position="84"/>
    </location>
</feature>
<dbReference type="EMBL" id="CP019645">
    <property type="protein sequence ID" value="AQQ60302.1"/>
    <property type="molecule type" value="Genomic_DNA"/>
</dbReference>
<dbReference type="PROSITE" id="PS51257">
    <property type="entry name" value="PROKAR_LIPOPROTEIN"/>
    <property type="match status" value="1"/>
</dbReference>
<evidence type="ECO:0000313" key="2">
    <source>
        <dbReference type="EMBL" id="AQQ60302.1"/>
    </source>
</evidence>
<feature type="compositionally biased region" description="Basic and acidic residues" evidence="1">
    <location>
        <begin position="56"/>
        <end position="72"/>
    </location>
</feature>
<reference evidence="2 3" key="1">
    <citation type="submission" date="2017-02" db="EMBL/GenBank/DDBJ databases">
        <title>Whole genome sequencing of Helicobacter bilis strain AAQJH.</title>
        <authorList>
            <person name="Conlan S."/>
            <person name="Thomas P.J."/>
            <person name="Mullikin J."/>
            <person name="Palmore T.N."/>
            <person name="Frank K.M."/>
            <person name="Segre J.A."/>
        </authorList>
    </citation>
    <scope>NUCLEOTIDE SEQUENCE [LARGE SCALE GENOMIC DNA]</scope>
    <source>
        <strain evidence="2 3">AAQJH</strain>
    </source>
</reference>
<name>A0A1Q2LK12_9HELI</name>
<dbReference type="RefSeq" id="WP_077389370.1">
    <property type="nucleotide sequence ID" value="NZ_CP019645.1"/>
</dbReference>
<feature type="region of interest" description="Disordered" evidence="1">
    <location>
        <begin position="24"/>
        <end position="91"/>
    </location>
</feature>
<sequence length="91" mass="9346">MKKFLAMAVITGLATLFVACDDKKEEKAPAQAPAAQEEAKPAEAPAATDNATEAQGESKEAVEATNTEEAKPAEAPAATDNATEAQDKASK</sequence>
<organism evidence="2 3">
    <name type="scientific">Helicobacter bilis</name>
    <dbReference type="NCBI Taxonomy" id="37372"/>
    <lineage>
        <taxon>Bacteria</taxon>
        <taxon>Pseudomonadati</taxon>
        <taxon>Campylobacterota</taxon>
        <taxon>Epsilonproteobacteria</taxon>
        <taxon>Campylobacterales</taxon>
        <taxon>Helicobacteraceae</taxon>
        <taxon>Helicobacter</taxon>
    </lineage>
</organism>
<evidence type="ECO:0000256" key="1">
    <source>
        <dbReference type="SAM" id="MobiDB-lite"/>
    </source>
</evidence>
<dbReference type="Proteomes" id="UP000188298">
    <property type="component" value="Chromosome"/>
</dbReference>
<gene>
    <name evidence="2" type="ORF">XJ32_09615</name>
</gene>
<evidence type="ECO:0000313" key="3">
    <source>
        <dbReference type="Proteomes" id="UP000188298"/>
    </source>
</evidence>
<proteinExistence type="predicted"/>
<feature type="compositionally biased region" description="Low complexity" evidence="1">
    <location>
        <begin position="29"/>
        <end position="47"/>
    </location>
</feature>
<protein>
    <recommendedName>
        <fullName evidence="4">Lipoprotein</fullName>
    </recommendedName>
</protein>
<dbReference type="KEGG" id="hbl:XJ32_09615"/>
<evidence type="ECO:0008006" key="4">
    <source>
        <dbReference type="Google" id="ProtNLM"/>
    </source>
</evidence>
<accession>A0A1Q2LK12</accession>
<dbReference type="AlphaFoldDB" id="A0A1Q2LK12"/>